<feature type="region of interest" description="Disordered" evidence="1">
    <location>
        <begin position="138"/>
        <end position="173"/>
    </location>
</feature>
<sequence>QIRADNCQHPISGGNLQQPCASCRTVPYSDSFQNFTARSEEAAEHTPWDCLTAQQHKSLLAKTRVELMKLRTQYNASYHLASEHSNDNNTLPVIPRHMMVDIFIRKQEASQLGVTAKFTEQFRREERIPDSDAIDIMMLGSSSPARQRQRAETGSTVSSSDAHENKKTKTKGR</sequence>
<proteinExistence type="predicted"/>
<feature type="non-terminal residue" evidence="2">
    <location>
        <position position="1"/>
    </location>
</feature>
<dbReference type="AlphaFoldDB" id="A0AAD7MGL7"/>
<evidence type="ECO:0000256" key="1">
    <source>
        <dbReference type="SAM" id="MobiDB-lite"/>
    </source>
</evidence>
<organism evidence="2 3">
    <name type="scientific">Mycena metata</name>
    <dbReference type="NCBI Taxonomy" id="1033252"/>
    <lineage>
        <taxon>Eukaryota</taxon>
        <taxon>Fungi</taxon>
        <taxon>Dikarya</taxon>
        <taxon>Basidiomycota</taxon>
        <taxon>Agaricomycotina</taxon>
        <taxon>Agaricomycetes</taxon>
        <taxon>Agaricomycetidae</taxon>
        <taxon>Agaricales</taxon>
        <taxon>Marasmiineae</taxon>
        <taxon>Mycenaceae</taxon>
        <taxon>Mycena</taxon>
    </lineage>
</organism>
<dbReference type="EMBL" id="JARKIB010000291">
    <property type="protein sequence ID" value="KAJ7716456.1"/>
    <property type="molecule type" value="Genomic_DNA"/>
</dbReference>
<reference evidence="2" key="1">
    <citation type="submission" date="2023-03" db="EMBL/GenBank/DDBJ databases">
        <title>Massive genome expansion in bonnet fungi (Mycena s.s.) driven by repeated elements and novel gene families across ecological guilds.</title>
        <authorList>
            <consortium name="Lawrence Berkeley National Laboratory"/>
            <person name="Harder C.B."/>
            <person name="Miyauchi S."/>
            <person name="Viragh M."/>
            <person name="Kuo A."/>
            <person name="Thoen E."/>
            <person name="Andreopoulos B."/>
            <person name="Lu D."/>
            <person name="Skrede I."/>
            <person name="Drula E."/>
            <person name="Henrissat B."/>
            <person name="Morin E."/>
            <person name="Kohler A."/>
            <person name="Barry K."/>
            <person name="LaButti K."/>
            <person name="Morin E."/>
            <person name="Salamov A."/>
            <person name="Lipzen A."/>
            <person name="Mereny Z."/>
            <person name="Hegedus B."/>
            <person name="Baldrian P."/>
            <person name="Stursova M."/>
            <person name="Weitz H."/>
            <person name="Taylor A."/>
            <person name="Grigoriev I.V."/>
            <person name="Nagy L.G."/>
            <person name="Martin F."/>
            <person name="Kauserud H."/>
        </authorList>
    </citation>
    <scope>NUCLEOTIDE SEQUENCE</scope>
    <source>
        <strain evidence="2">CBHHK182m</strain>
    </source>
</reference>
<protein>
    <submittedName>
        <fullName evidence="2">Uncharacterized protein</fullName>
    </submittedName>
</protein>
<evidence type="ECO:0000313" key="3">
    <source>
        <dbReference type="Proteomes" id="UP001215598"/>
    </source>
</evidence>
<keyword evidence="3" id="KW-1185">Reference proteome</keyword>
<feature type="compositionally biased region" description="Polar residues" evidence="1">
    <location>
        <begin position="140"/>
        <end position="160"/>
    </location>
</feature>
<evidence type="ECO:0000313" key="2">
    <source>
        <dbReference type="EMBL" id="KAJ7716456.1"/>
    </source>
</evidence>
<gene>
    <name evidence="2" type="ORF">B0H16DRAFT_1339028</name>
</gene>
<name>A0AAD7MGL7_9AGAR</name>
<accession>A0AAD7MGL7</accession>
<dbReference type="Proteomes" id="UP001215598">
    <property type="component" value="Unassembled WGS sequence"/>
</dbReference>
<comment type="caution">
    <text evidence="2">The sequence shown here is derived from an EMBL/GenBank/DDBJ whole genome shotgun (WGS) entry which is preliminary data.</text>
</comment>